<dbReference type="RefSeq" id="XP_042914717.1">
    <property type="nucleotide sequence ID" value="XM_043072258.1"/>
</dbReference>
<dbReference type="InterPro" id="IPR036047">
    <property type="entry name" value="F-box-like_dom_sf"/>
</dbReference>
<dbReference type="InParanoid" id="A0A2K3CQB7"/>
<protein>
    <recommendedName>
        <fullName evidence="5">F-box domain-containing protein</fullName>
    </recommendedName>
</protein>
<evidence type="ECO:0008006" key="5">
    <source>
        <dbReference type="Google" id="ProtNLM"/>
    </source>
</evidence>
<feature type="compositionally biased region" description="Gly residues" evidence="2">
    <location>
        <begin position="591"/>
        <end position="628"/>
    </location>
</feature>
<evidence type="ECO:0000313" key="4">
    <source>
        <dbReference type="Proteomes" id="UP000006906"/>
    </source>
</evidence>
<proteinExistence type="predicted"/>
<dbReference type="GeneID" id="5722685"/>
<feature type="compositionally biased region" description="Low complexity" evidence="2">
    <location>
        <begin position="11"/>
        <end position="20"/>
    </location>
</feature>
<feature type="compositionally biased region" description="Gly residues" evidence="2">
    <location>
        <begin position="170"/>
        <end position="183"/>
    </location>
</feature>
<dbReference type="SUPFAM" id="SSF81383">
    <property type="entry name" value="F-box domain"/>
    <property type="match status" value="1"/>
</dbReference>
<comment type="subcellular location">
    <subcellularLocation>
        <location evidence="1">Cytoplasm</location>
        <location evidence="1">Cytoskeleton</location>
        <location evidence="1">Cilium axoneme</location>
    </subcellularLocation>
</comment>
<dbReference type="Gramene" id="PNW70465">
    <property type="protein sequence ID" value="PNW70465"/>
    <property type="gene ID" value="CHLRE_17g720900v5"/>
</dbReference>
<keyword evidence="4" id="KW-1185">Reference proteome</keyword>
<dbReference type="OrthoDB" id="544601at2759"/>
<dbReference type="Proteomes" id="UP000006906">
    <property type="component" value="Chromosome 17"/>
</dbReference>
<dbReference type="EMBL" id="CM008978">
    <property type="protein sequence ID" value="PNW70465.1"/>
    <property type="molecule type" value="Genomic_DNA"/>
</dbReference>
<dbReference type="InterPro" id="IPR032675">
    <property type="entry name" value="LRR_dom_sf"/>
</dbReference>
<dbReference type="OMA" id="HAFRCAV"/>
<feature type="region of interest" description="Disordered" evidence="2">
    <location>
        <begin position="151"/>
        <end position="184"/>
    </location>
</feature>
<dbReference type="GO" id="GO:0005930">
    <property type="term" value="C:axoneme"/>
    <property type="evidence" value="ECO:0007669"/>
    <property type="project" value="UniProtKB-SubCell"/>
</dbReference>
<dbReference type="AlphaFoldDB" id="A0A2K3CQB7"/>
<reference evidence="3 4" key="1">
    <citation type="journal article" date="2007" name="Science">
        <title>The Chlamydomonas genome reveals the evolution of key animal and plant functions.</title>
        <authorList>
            <person name="Merchant S.S."/>
            <person name="Prochnik S.E."/>
            <person name="Vallon O."/>
            <person name="Harris E.H."/>
            <person name="Karpowicz S.J."/>
            <person name="Witman G.B."/>
            <person name="Terry A."/>
            <person name="Salamov A."/>
            <person name="Fritz-Laylin L.K."/>
            <person name="Marechal-Drouard L."/>
            <person name="Marshall W.F."/>
            <person name="Qu L.H."/>
            <person name="Nelson D.R."/>
            <person name="Sanderfoot A.A."/>
            <person name="Spalding M.H."/>
            <person name="Kapitonov V.V."/>
            <person name="Ren Q."/>
            <person name="Ferris P."/>
            <person name="Lindquist E."/>
            <person name="Shapiro H."/>
            <person name="Lucas S.M."/>
            <person name="Grimwood J."/>
            <person name="Schmutz J."/>
            <person name="Cardol P."/>
            <person name="Cerutti H."/>
            <person name="Chanfreau G."/>
            <person name="Chen C.L."/>
            <person name="Cognat V."/>
            <person name="Croft M.T."/>
            <person name="Dent R."/>
            <person name="Dutcher S."/>
            <person name="Fernandez E."/>
            <person name="Fukuzawa H."/>
            <person name="Gonzalez-Ballester D."/>
            <person name="Gonzalez-Halphen D."/>
            <person name="Hallmann A."/>
            <person name="Hanikenne M."/>
            <person name="Hippler M."/>
            <person name="Inwood W."/>
            <person name="Jabbari K."/>
            <person name="Kalanon M."/>
            <person name="Kuras R."/>
            <person name="Lefebvre P.A."/>
            <person name="Lemaire S.D."/>
            <person name="Lobanov A.V."/>
            <person name="Lohr M."/>
            <person name="Manuell A."/>
            <person name="Meier I."/>
            <person name="Mets L."/>
            <person name="Mittag M."/>
            <person name="Mittelmeier T."/>
            <person name="Moroney J.V."/>
            <person name="Moseley J."/>
            <person name="Napoli C."/>
            <person name="Nedelcu A.M."/>
            <person name="Niyogi K."/>
            <person name="Novoselov S.V."/>
            <person name="Paulsen I.T."/>
            <person name="Pazour G."/>
            <person name="Purton S."/>
            <person name="Ral J.P."/>
            <person name="Riano-Pachon D.M."/>
            <person name="Riekhof W."/>
            <person name="Rymarquis L."/>
            <person name="Schroda M."/>
            <person name="Stern D."/>
            <person name="Umen J."/>
            <person name="Willows R."/>
            <person name="Wilson N."/>
            <person name="Zimmer S.L."/>
            <person name="Allmer J."/>
            <person name="Balk J."/>
            <person name="Bisova K."/>
            <person name="Chen C.J."/>
            <person name="Elias M."/>
            <person name="Gendler K."/>
            <person name="Hauser C."/>
            <person name="Lamb M.R."/>
            <person name="Ledford H."/>
            <person name="Long J.C."/>
            <person name="Minagawa J."/>
            <person name="Page M.D."/>
            <person name="Pan J."/>
            <person name="Pootakham W."/>
            <person name="Roje S."/>
            <person name="Rose A."/>
            <person name="Stahlberg E."/>
            <person name="Terauchi A.M."/>
            <person name="Yang P."/>
            <person name="Ball S."/>
            <person name="Bowler C."/>
            <person name="Dieckmann C.L."/>
            <person name="Gladyshev V.N."/>
            <person name="Green P."/>
            <person name="Jorgensen R."/>
            <person name="Mayfield S."/>
            <person name="Mueller-Roeber B."/>
            <person name="Rajamani S."/>
            <person name="Sayre R.T."/>
            <person name="Brokstein P."/>
            <person name="Dubchak I."/>
            <person name="Goodstein D."/>
            <person name="Hornick L."/>
            <person name="Huang Y.W."/>
            <person name="Jhaveri J."/>
            <person name="Luo Y."/>
            <person name="Martinez D."/>
            <person name="Ngau W.C."/>
            <person name="Otillar B."/>
            <person name="Poliakov A."/>
            <person name="Porter A."/>
            <person name="Szajkowski L."/>
            <person name="Werner G."/>
            <person name="Zhou K."/>
            <person name="Grigoriev I.V."/>
            <person name="Rokhsar D.S."/>
            <person name="Grossman A.R."/>
        </authorList>
    </citation>
    <scope>NUCLEOTIDE SEQUENCE [LARGE SCALE GENOMIC DNA]</scope>
    <source>
        <strain evidence="4">CC-503</strain>
    </source>
</reference>
<name>A0A2K3CQB7_CHLRE</name>
<feature type="compositionally biased region" description="Gly residues" evidence="2">
    <location>
        <begin position="249"/>
        <end position="268"/>
    </location>
</feature>
<dbReference type="Gene3D" id="3.80.10.10">
    <property type="entry name" value="Ribonuclease Inhibitor"/>
    <property type="match status" value="1"/>
</dbReference>
<dbReference type="Gene3D" id="1.20.1280.50">
    <property type="match status" value="1"/>
</dbReference>
<sequence length="985" mass="99068">MKTFSSRRRPSSVTSSGSPGSSPPEVPLSAGRGASNRSPPLRASAAAAAAWGSLPDGVLELVSVSLQDADRLRCSLACRGWRHAFRCAVTGVSANLEAMPRAAQRQLATLDAAFPSATTCRLVFPKYLLPPSDPHGLGAFRSHYRAPLLGSAPTAADPDGASGRSRGVGTSSGHGSSGAGTGAGTLAARHGAEVGRLCAVTELELDLGVAGYTVLVLHSYFHLPALTRLTLRGFSPAAEQAAVAALSGEQGGGTGGGQGSCQGEGQGPGLAAAPPLPALTLRGFPQLQALTLSGTLSYRDIFDVPRVTSLRSLTLEGRAAVGHTEGYVYLAALRRLSSLCRLQHLALLGPVFTCAPGGGRGDADVDPEDAEQLALAPVLPRHDGAAAVGGLAATLTCLISLQLATLTPVLVRGEGEEDAVGGGQPAATPHLVPCNWARLPLEGFTGLQELSLTQPGHLPSSFWAGLASLRQHAAPAAGGGAGDSDNGGAGSCWRLRALSLDVGSSGIVDELPCGALQGMTRLHLSGVQLDALSVLTAGAAARGCRGCLADLVLELPAEGCCDPGRRHNVATLAALGALTRLELRTSAPRAGGAGGGAGGGGGGGGAAGAGGTAGAAGKGRGGHGGGGGEHLLLNDSRLQALTRGLRRLTSLSFRGSMPLGDDDVRWLGRSLTGLTRLELVNDGGAPAVVGLHLLPQGLHELSLYCVGLGLPGPAADQPSAGATIAGELSALAEAVAAPLFSGQQQQQLLPRCRVLHLDYCSGAPLWRVLGAMMGAPPAATSNSGSSTTGNNTGTRSSRRGSSPPAVASSPVASSGLGCGVGCGGGASAVLEELRLQVSNASGLSVSDAAAVASLPRLRKLQVSCGAGALPDFTLTRMLTPGADGCCGRPGQLACLSLRLPGSRLALGQLQALRRLSGLRSLYLDILPPAEVALMDAELRHLTGLRALTLGPLYGRGCSLQPHVLPVLGRLQAVLRTCRLQQAASG</sequence>
<evidence type="ECO:0000313" key="3">
    <source>
        <dbReference type="EMBL" id="PNW70465.1"/>
    </source>
</evidence>
<accession>A0A2K3CQB7</accession>
<evidence type="ECO:0000256" key="2">
    <source>
        <dbReference type="SAM" id="MobiDB-lite"/>
    </source>
</evidence>
<organism evidence="3 4">
    <name type="scientific">Chlamydomonas reinhardtii</name>
    <name type="common">Chlamydomonas smithii</name>
    <dbReference type="NCBI Taxonomy" id="3055"/>
    <lineage>
        <taxon>Eukaryota</taxon>
        <taxon>Viridiplantae</taxon>
        <taxon>Chlorophyta</taxon>
        <taxon>core chlorophytes</taxon>
        <taxon>Chlorophyceae</taxon>
        <taxon>CS clade</taxon>
        <taxon>Chlamydomonadales</taxon>
        <taxon>Chlamydomonadaceae</taxon>
        <taxon>Chlamydomonas</taxon>
    </lineage>
</organism>
<feature type="region of interest" description="Disordered" evidence="2">
    <location>
        <begin position="1"/>
        <end position="39"/>
    </location>
</feature>
<feature type="region of interest" description="Disordered" evidence="2">
    <location>
        <begin position="245"/>
        <end position="269"/>
    </location>
</feature>
<feature type="compositionally biased region" description="Low complexity" evidence="2">
    <location>
        <begin position="160"/>
        <end position="169"/>
    </location>
</feature>
<feature type="region of interest" description="Disordered" evidence="2">
    <location>
        <begin position="777"/>
        <end position="812"/>
    </location>
</feature>
<feature type="compositionally biased region" description="Basic residues" evidence="2">
    <location>
        <begin position="1"/>
        <end position="10"/>
    </location>
</feature>
<evidence type="ECO:0000256" key="1">
    <source>
        <dbReference type="ARBA" id="ARBA00004430"/>
    </source>
</evidence>
<gene>
    <name evidence="3" type="ORF">CHLRE_17g720900v5</name>
</gene>
<feature type="region of interest" description="Disordered" evidence="2">
    <location>
        <begin position="589"/>
        <end position="628"/>
    </location>
</feature>
<dbReference type="SUPFAM" id="SSF52047">
    <property type="entry name" value="RNI-like"/>
    <property type="match status" value="1"/>
</dbReference>
<dbReference type="KEGG" id="cre:CHLRE_17g720900v5"/>